<protein>
    <submittedName>
        <fullName evidence="2">Uncharacterized protein</fullName>
    </submittedName>
</protein>
<dbReference type="Proteomes" id="UP000825935">
    <property type="component" value="Chromosome 25"/>
</dbReference>
<comment type="caution">
    <text evidence="2">The sequence shown here is derived from an EMBL/GenBank/DDBJ whole genome shotgun (WGS) entry which is preliminary data.</text>
</comment>
<gene>
    <name evidence="2" type="ORF">KP509_25G068000</name>
</gene>
<evidence type="ECO:0000313" key="3">
    <source>
        <dbReference type="Proteomes" id="UP000825935"/>
    </source>
</evidence>
<accession>A0A8T2RST0</accession>
<name>A0A8T2RST0_CERRI</name>
<dbReference type="EMBL" id="CM035430">
    <property type="protein sequence ID" value="KAH7298981.1"/>
    <property type="molecule type" value="Genomic_DNA"/>
</dbReference>
<dbReference type="AlphaFoldDB" id="A0A8T2RST0"/>
<evidence type="ECO:0000313" key="2">
    <source>
        <dbReference type="EMBL" id="KAH7298981.1"/>
    </source>
</evidence>
<organism evidence="2 3">
    <name type="scientific">Ceratopteris richardii</name>
    <name type="common">Triangle waterfern</name>
    <dbReference type="NCBI Taxonomy" id="49495"/>
    <lineage>
        <taxon>Eukaryota</taxon>
        <taxon>Viridiplantae</taxon>
        <taxon>Streptophyta</taxon>
        <taxon>Embryophyta</taxon>
        <taxon>Tracheophyta</taxon>
        <taxon>Polypodiopsida</taxon>
        <taxon>Polypodiidae</taxon>
        <taxon>Polypodiales</taxon>
        <taxon>Pteridineae</taxon>
        <taxon>Pteridaceae</taxon>
        <taxon>Parkerioideae</taxon>
        <taxon>Ceratopteris</taxon>
    </lineage>
</organism>
<feature type="region of interest" description="Disordered" evidence="1">
    <location>
        <begin position="25"/>
        <end position="49"/>
    </location>
</feature>
<evidence type="ECO:0000256" key="1">
    <source>
        <dbReference type="SAM" id="MobiDB-lite"/>
    </source>
</evidence>
<reference evidence="2" key="1">
    <citation type="submission" date="2021-08" db="EMBL/GenBank/DDBJ databases">
        <title>WGS assembly of Ceratopteris richardii.</title>
        <authorList>
            <person name="Marchant D.B."/>
            <person name="Chen G."/>
            <person name="Jenkins J."/>
            <person name="Shu S."/>
            <person name="Leebens-Mack J."/>
            <person name="Grimwood J."/>
            <person name="Schmutz J."/>
            <person name="Soltis P."/>
            <person name="Soltis D."/>
            <person name="Chen Z.-H."/>
        </authorList>
    </citation>
    <scope>NUCLEOTIDE SEQUENCE</scope>
    <source>
        <strain evidence="2">Whitten #5841</strain>
        <tissue evidence="2">Leaf</tissue>
    </source>
</reference>
<keyword evidence="3" id="KW-1185">Reference proteome</keyword>
<sequence>MWSASRRMRRTAILGQILGLQARRQQEEADLGKTQRQNHPPQPQSLPRRKRRCADGAAFFFQQQLTLGQPLRQPAHPVHDLPRLHAPSGHLLIILPLLLLTSASLPLSSPSAHLYGHDLFSVDRHRHGTHLLFSLRIFIPFQCVWCCPDLSTSTAQPTIAHSLSCLLMKSLGHQAAEYYY</sequence>
<proteinExistence type="predicted"/>